<feature type="region of interest" description="Disordered" evidence="2">
    <location>
        <begin position="72"/>
        <end position="132"/>
    </location>
</feature>
<dbReference type="PANTHER" id="PTHR47481:SF31">
    <property type="entry name" value="OS01G0873500 PROTEIN"/>
    <property type="match status" value="1"/>
</dbReference>
<feature type="compositionally biased region" description="Basic and acidic residues" evidence="2">
    <location>
        <begin position="268"/>
        <end position="283"/>
    </location>
</feature>
<feature type="compositionally biased region" description="Low complexity" evidence="2">
    <location>
        <begin position="372"/>
        <end position="381"/>
    </location>
</feature>
<dbReference type="Pfam" id="PF14223">
    <property type="entry name" value="Retrotran_gag_2"/>
    <property type="match status" value="1"/>
</dbReference>
<feature type="compositionally biased region" description="Low complexity" evidence="2">
    <location>
        <begin position="72"/>
        <end position="111"/>
    </location>
</feature>
<protein>
    <recommendedName>
        <fullName evidence="3">CCHC-type domain-containing protein</fullName>
    </recommendedName>
</protein>
<comment type="caution">
    <text evidence="4">The sequence shown here is derived from an EMBL/GenBank/DDBJ whole genome shotgun (WGS) entry which is preliminary data.</text>
</comment>
<evidence type="ECO:0000256" key="1">
    <source>
        <dbReference type="PROSITE-ProRule" id="PRU00047"/>
    </source>
</evidence>
<evidence type="ECO:0000313" key="4">
    <source>
        <dbReference type="EMBL" id="KAK1664095.1"/>
    </source>
</evidence>
<dbReference type="Proteomes" id="UP001231189">
    <property type="component" value="Unassembled WGS sequence"/>
</dbReference>
<keyword evidence="1" id="KW-0863">Zinc-finger</keyword>
<organism evidence="4 5">
    <name type="scientific">Lolium multiflorum</name>
    <name type="common">Italian ryegrass</name>
    <name type="synonym">Lolium perenne subsp. multiflorum</name>
    <dbReference type="NCBI Taxonomy" id="4521"/>
    <lineage>
        <taxon>Eukaryota</taxon>
        <taxon>Viridiplantae</taxon>
        <taxon>Streptophyta</taxon>
        <taxon>Embryophyta</taxon>
        <taxon>Tracheophyta</taxon>
        <taxon>Spermatophyta</taxon>
        <taxon>Magnoliopsida</taxon>
        <taxon>Liliopsida</taxon>
        <taxon>Poales</taxon>
        <taxon>Poaceae</taxon>
        <taxon>BOP clade</taxon>
        <taxon>Pooideae</taxon>
        <taxon>Poodae</taxon>
        <taxon>Poeae</taxon>
        <taxon>Poeae Chloroplast Group 2 (Poeae type)</taxon>
        <taxon>Loliodinae</taxon>
        <taxon>Loliinae</taxon>
        <taxon>Lolium</taxon>
    </lineage>
</organism>
<dbReference type="SUPFAM" id="SSF57756">
    <property type="entry name" value="Retrovirus zinc finger-like domains"/>
    <property type="match status" value="1"/>
</dbReference>
<evidence type="ECO:0000313" key="5">
    <source>
        <dbReference type="Proteomes" id="UP001231189"/>
    </source>
</evidence>
<evidence type="ECO:0000259" key="3">
    <source>
        <dbReference type="PROSITE" id="PS50158"/>
    </source>
</evidence>
<dbReference type="PROSITE" id="PS50158">
    <property type="entry name" value="ZF_CCHC"/>
    <property type="match status" value="1"/>
</dbReference>
<sequence>MSSSSSTTGLTTAGLLPASLAALLNRPLDHAAMTGPSIGIVAVGSMFSHPPSASSSAAPSSLQLQVLGTPAASSAAGSSSADPPPSASQSAVSAMATPSAALSPAPDSSGPLPAPYHFGPSSPSEPLPHGLRRRYTTLPNLSSIQGPLTPGVAGLVVFAKTSHEAWSTLEKTFSAQSQARANALRRQLGECEKLDLSITDYYNKVRELADTLASIGQPLRDSEFTSYVVNGLDEEYNGLIEVFNERATTSPMPPHELYQRLLNTEQRVEARPGRRERGGHEDVSALAANKGGARPPSYTAPTSGKTYIPKNSAPPPDHSGGGRPQRTCQLCGRDGHLASKCHHRFQRSFLGISNDGKDTRNNARQAAMADRPTPQGQQGNTQTYVDPHWYMDTGATDHLTSELGKLHTRDAYHGSDKLTRSNNEAQQGEDDHLATAMDPWSRVNYSLITPEAIMAMKSPPEMNPLSGRVPEAISRIPRDGIRGGGVSGRYWSWCSVGVVRGQCAVVSTVFRDTSYRGCGSRRSRRFFAWPRWPCPCRRPRRLADTASYRDSYVALYRDVTTASAWF</sequence>
<dbReference type="GO" id="GO:0008270">
    <property type="term" value="F:zinc ion binding"/>
    <property type="evidence" value="ECO:0007669"/>
    <property type="project" value="UniProtKB-KW"/>
</dbReference>
<dbReference type="AlphaFoldDB" id="A0AAD8SUZ9"/>
<keyword evidence="1" id="KW-0862">Zinc</keyword>
<dbReference type="InterPro" id="IPR001878">
    <property type="entry name" value="Znf_CCHC"/>
</dbReference>
<name>A0AAD8SUZ9_LOLMU</name>
<keyword evidence="5" id="KW-1185">Reference proteome</keyword>
<feature type="domain" description="CCHC-type" evidence="3">
    <location>
        <begin position="328"/>
        <end position="341"/>
    </location>
</feature>
<dbReference type="PANTHER" id="PTHR47481">
    <property type="match status" value="1"/>
</dbReference>
<reference evidence="4" key="1">
    <citation type="submission" date="2023-07" db="EMBL/GenBank/DDBJ databases">
        <title>A chromosome-level genome assembly of Lolium multiflorum.</title>
        <authorList>
            <person name="Chen Y."/>
            <person name="Copetti D."/>
            <person name="Kolliker R."/>
            <person name="Studer B."/>
        </authorList>
    </citation>
    <scope>NUCLEOTIDE SEQUENCE</scope>
    <source>
        <strain evidence="4">02402/16</strain>
        <tissue evidence="4">Leaf</tissue>
    </source>
</reference>
<dbReference type="EMBL" id="JAUUTY010000003">
    <property type="protein sequence ID" value="KAK1664095.1"/>
    <property type="molecule type" value="Genomic_DNA"/>
</dbReference>
<accession>A0AAD8SUZ9</accession>
<evidence type="ECO:0000256" key="2">
    <source>
        <dbReference type="SAM" id="MobiDB-lite"/>
    </source>
</evidence>
<gene>
    <name evidence="4" type="ORF">QYE76_052254</name>
</gene>
<feature type="region of interest" description="Disordered" evidence="2">
    <location>
        <begin position="268"/>
        <end position="326"/>
    </location>
</feature>
<feature type="region of interest" description="Disordered" evidence="2">
    <location>
        <begin position="352"/>
        <end position="381"/>
    </location>
</feature>
<keyword evidence="1" id="KW-0479">Metal-binding</keyword>
<dbReference type="InterPro" id="IPR036875">
    <property type="entry name" value="Znf_CCHC_sf"/>
</dbReference>
<proteinExistence type="predicted"/>
<dbReference type="GO" id="GO:0003676">
    <property type="term" value="F:nucleic acid binding"/>
    <property type="evidence" value="ECO:0007669"/>
    <property type="project" value="InterPro"/>
</dbReference>